<dbReference type="GO" id="GO:0016020">
    <property type="term" value="C:membrane"/>
    <property type="evidence" value="ECO:0007669"/>
    <property type="project" value="UniProtKB-SubCell"/>
</dbReference>
<dbReference type="EMBL" id="LXFE01000301">
    <property type="protein sequence ID" value="OLL25848.1"/>
    <property type="molecule type" value="Genomic_DNA"/>
</dbReference>
<feature type="transmembrane region" description="Helical" evidence="8">
    <location>
        <begin position="454"/>
        <end position="475"/>
    </location>
</feature>
<dbReference type="Proteomes" id="UP000186594">
    <property type="component" value="Unassembled WGS sequence"/>
</dbReference>
<dbReference type="Pfam" id="PF06011">
    <property type="entry name" value="TRP"/>
    <property type="match status" value="1"/>
</dbReference>
<dbReference type="Pfam" id="PF14558">
    <property type="entry name" value="TRP_N"/>
    <property type="match status" value="1"/>
</dbReference>
<name>A0A1U7LTA6_NEOID</name>
<evidence type="ECO:0000256" key="6">
    <source>
        <dbReference type="ARBA" id="ARBA00023136"/>
    </source>
</evidence>
<dbReference type="OrthoDB" id="5212126at2759"/>
<dbReference type="InterPro" id="IPR032800">
    <property type="entry name" value="TRP_N"/>
</dbReference>
<proteinExistence type="inferred from homology"/>
<protein>
    <submittedName>
        <fullName evidence="10">Flavin carrier protein 2</fullName>
    </submittedName>
</protein>
<dbReference type="GO" id="GO:0055085">
    <property type="term" value="P:transmembrane transport"/>
    <property type="evidence" value="ECO:0007669"/>
    <property type="project" value="TreeGrafter"/>
</dbReference>
<feature type="transmembrane region" description="Helical" evidence="8">
    <location>
        <begin position="427"/>
        <end position="448"/>
    </location>
</feature>
<reference evidence="10 11" key="1">
    <citation type="submission" date="2016-04" db="EMBL/GenBank/DDBJ databases">
        <title>Evolutionary innovation and constraint leading to complex multicellularity in the Ascomycota.</title>
        <authorList>
            <person name="Cisse O."/>
            <person name="Nguyen A."/>
            <person name="Hewitt D.A."/>
            <person name="Jedd G."/>
            <person name="Stajich J.E."/>
        </authorList>
    </citation>
    <scope>NUCLEOTIDE SEQUENCE [LARGE SCALE GENOMIC DNA]</scope>
    <source>
        <strain evidence="10 11">DAH-3</strain>
    </source>
</reference>
<dbReference type="PANTHER" id="PTHR31145">
    <property type="entry name" value="INTEGRAL MEMBRANE PROTEIN (AFU_ORTHOLOGUE AFUA_7G01610)"/>
    <property type="match status" value="1"/>
</dbReference>
<gene>
    <name evidence="10" type="ORF">NEOLI_002709</name>
</gene>
<dbReference type="SMART" id="SM01320">
    <property type="entry name" value="TRP_N"/>
    <property type="match status" value="1"/>
</dbReference>
<feature type="compositionally biased region" description="Low complexity" evidence="7">
    <location>
        <begin position="782"/>
        <end position="804"/>
    </location>
</feature>
<keyword evidence="4" id="KW-0732">Signal</keyword>
<evidence type="ECO:0000256" key="4">
    <source>
        <dbReference type="ARBA" id="ARBA00022729"/>
    </source>
</evidence>
<keyword evidence="5 8" id="KW-1133">Transmembrane helix</keyword>
<comment type="caution">
    <text evidence="10">The sequence shown here is derived from an EMBL/GenBank/DDBJ whole genome shotgun (WGS) entry which is preliminary data.</text>
</comment>
<dbReference type="PANTHER" id="PTHR31145:SF2">
    <property type="entry name" value="FLAVIN CARRIER PROTEIN 2"/>
    <property type="match status" value="1"/>
</dbReference>
<feature type="domain" description="ML-like" evidence="9">
    <location>
        <begin position="78"/>
        <end position="216"/>
    </location>
</feature>
<keyword evidence="11" id="KW-1185">Reference proteome</keyword>
<feature type="region of interest" description="Disordered" evidence="7">
    <location>
        <begin position="730"/>
        <end position="821"/>
    </location>
</feature>
<feature type="transmembrane region" description="Helical" evidence="8">
    <location>
        <begin position="373"/>
        <end position="395"/>
    </location>
</feature>
<accession>A0A1U7LTA6</accession>
<feature type="region of interest" description="Disordered" evidence="7">
    <location>
        <begin position="678"/>
        <end position="716"/>
    </location>
</feature>
<dbReference type="GO" id="GO:0009272">
    <property type="term" value="P:fungal-type cell wall biogenesis"/>
    <property type="evidence" value="ECO:0007669"/>
    <property type="project" value="TreeGrafter"/>
</dbReference>
<organism evidence="10 11">
    <name type="scientific">Neolecta irregularis (strain DAH-3)</name>
    <dbReference type="NCBI Taxonomy" id="1198029"/>
    <lineage>
        <taxon>Eukaryota</taxon>
        <taxon>Fungi</taxon>
        <taxon>Dikarya</taxon>
        <taxon>Ascomycota</taxon>
        <taxon>Taphrinomycotina</taxon>
        <taxon>Neolectales</taxon>
        <taxon>Neolectaceae</taxon>
        <taxon>Neolecta</taxon>
    </lineage>
</organism>
<keyword evidence="3 8" id="KW-0812">Transmembrane</keyword>
<dbReference type="OMA" id="FQAQAFI"/>
<evidence type="ECO:0000256" key="2">
    <source>
        <dbReference type="ARBA" id="ARBA00010642"/>
    </source>
</evidence>
<dbReference type="InterPro" id="IPR010308">
    <property type="entry name" value="TRP_C"/>
</dbReference>
<evidence type="ECO:0000256" key="7">
    <source>
        <dbReference type="SAM" id="MobiDB-lite"/>
    </source>
</evidence>
<feature type="transmembrane region" description="Helical" evidence="8">
    <location>
        <begin position="600"/>
        <end position="632"/>
    </location>
</feature>
<keyword evidence="6 8" id="KW-0472">Membrane</keyword>
<evidence type="ECO:0000313" key="11">
    <source>
        <dbReference type="Proteomes" id="UP000186594"/>
    </source>
</evidence>
<evidence type="ECO:0000256" key="1">
    <source>
        <dbReference type="ARBA" id="ARBA00004141"/>
    </source>
</evidence>
<sequence>LHFCTVPAEYPDAPCACTALPTLLSSIPFCSTLLFSGPLSSSILPSTSMSRPWPSPFLRSLVLVLVLLFFASTAAAERLIGTTSLATCMANSAFSASTFQIIYTPDNSTIQFDIDGVISIGGNVTAKLVVIAYGKEVVTQLLNPCKLKVNALCPASVGHINMQETATVPADYAARIPGIVYNIPDIDGIIKIYIFDAQNNTVACVQASLTNGKTVYSKAVGWVSAAIAGTALLASAITSGLGHSYTAAHVAANTMSLFSWFQSQAIFGMSSVHLPPVYGSWCQNFQWTLGIIKITFLQNIATWYVKSTGGTPDSLLTNVKYGTASVTILKRSLGGLNHIAKRDASSLSVKSTVTTVRGIERVAYRAGIELSNVFMTGLMMFVIFILLVVVGMLAFKVLTEWFVKMNLIKSDRFLEYRQGWKTIMKGTMYRLILISYVQQCVLCLWEFTQKDSPAVMILAILILLNMTFLLCWAAAKVLRLARKSVTIHNNPAYILYSDPQQLNRWGFLYIQFRAPAYYFIVFALLYLFMKGVFTGLLQSAPTAQAIALVIVELGLFGLVLSIRPFMDKRTNYFNIAISSVNLLNGVFLLIFSNIFDLAGIVAGILGVVAFIMNAVFALVLLIMVGVSAIFALTSKNPDVRYQPMRDDRASFIRGKAGAPGQTELDALALKFRGEGKDGSLQRKEIEDSDTADESIVRHNPAAIPLPPSTSSSVDSRHMGYREYNNAYSRDQYNGSQYLPVEPQHRSFGNQGNATPDSYHQGYSSPIMDGHPELYSQPPLSHSNVSLRNQRSQQQLRGYPQQGQLDHQQYPPHDRYNGGSAF</sequence>
<comment type="similarity">
    <text evidence="2">Belongs to the transient receptor potential (TRP) ion channel family.</text>
</comment>
<evidence type="ECO:0000313" key="10">
    <source>
        <dbReference type="EMBL" id="OLL25848.1"/>
    </source>
</evidence>
<evidence type="ECO:0000256" key="8">
    <source>
        <dbReference type="SAM" id="Phobius"/>
    </source>
</evidence>
<evidence type="ECO:0000256" key="5">
    <source>
        <dbReference type="ARBA" id="ARBA00022989"/>
    </source>
</evidence>
<feature type="transmembrane region" description="Helical" evidence="8">
    <location>
        <begin position="516"/>
        <end position="537"/>
    </location>
</feature>
<feature type="compositionally biased region" description="Polar residues" evidence="7">
    <location>
        <begin position="746"/>
        <end position="763"/>
    </location>
</feature>
<feature type="transmembrane region" description="Helical" evidence="8">
    <location>
        <begin position="543"/>
        <end position="560"/>
    </location>
</feature>
<dbReference type="STRING" id="1198029.A0A1U7LTA6"/>
<evidence type="ECO:0000256" key="3">
    <source>
        <dbReference type="ARBA" id="ARBA00022692"/>
    </source>
</evidence>
<dbReference type="AlphaFoldDB" id="A0A1U7LTA6"/>
<comment type="subcellular location">
    <subcellularLocation>
        <location evidence="1">Membrane</location>
        <topology evidence="1">Multi-pass membrane protein</topology>
    </subcellularLocation>
</comment>
<feature type="transmembrane region" description="Helical" evidence="8">
    <location>
        <begin position="57"/>
        <end position="76"/>
    </location>
</feature>
<feature type="transmembrane region" description="Helical" evidence="8">
    <location>
        <begin position="572"/>
        <end position="594"/>
    </location>
</feature>
<evidence type="ECO:0000259" key="9">
    <source>
        <dbReference type="SMART" id="SM01320"/>
    </source>
</evidence>
<feature type="non-terminal residue" evidence="10">
    <location>
        <position position="1"/>
    </location>
</feature>
<dbReference type="InterPro" id="IPR040241">
    <property type="entry name" value="TRP_Flc/Pkd2-like"/>
</dbReference>